<evidence type="ECO:0000256" key="3">
    <source>
        <dbReference type="ARBA" id="ARBA00023002"/>
    </source>
</evidence>
<dbReference type="Pfam" id="PF00107">
    <property type="entry name" value="ADH_zinc_N"/>
    <property type="match status" value="1"/>
</dbReference>
<dbReference type="InterPro" id="IPR002328">
    <property type="entry name" value="ADH_Zn_CS"/>
</dbReference>
<name>A0A7X2TPN9_9FIRM</name>
<dbReference type="PROSITE" id="PS00059">
    <property type="entry name" value="ADH_ZINC"/>
    <property type="match status" value="1"/>
</dbReference>
<accession>A0A7X2TPN9</accession>
<dbReference type="PANTHER" id="PTHR43401:SF2">
    <property type="entry name" value="L-THREONINE 3-DEHYDROGENASE"/>
    <property type="match status" value="1"/>
</dbReference>
<proteinExistence type="inferred from homology"/>
<evidence type="ECO:0000256" key="4">
    <source>
        <dbReference type="RuleBase" id="RU361277"/>
    </source>
</evidence>
<dbReference type="PANTHER" id="PTHR43401">
    <property type="entry name" value="L-THREONINE 3-DEHYDROGENASE"/>
    <property type="match status" value="1"/>
</dbReference>
<evidence type="ECO:0000256" key="1">
    <source>
        <dbReference type="ARBA" id="ARBA00022723"/>
    </source>
</evidence>
<dbReference type="InterPro" id="IPR013149">
    <property type="entry name" value="ADH-like_C"/>
</dbReference>
<keyword evidence="1 4" id="KW-0479">Metal-binding</keyword>
<evidence type="ECO:0000259" key="5">
    <source>
        <dbReference type="Pfam" id="PF00107"/>
    </source>
</evidence>
<feature type="domain" description="Alcohol dehydrogenase-like N-terminal" evidence="6">
    <location>
        <begin position="23"/>
        <end position="132"/>
    </location>
</feature>
<dbReference type="RefSeq" id="WP_154458124.1">
    <property type="nucleotide sequence ID" value="NZ_VUMV01000005.1"/>
</dbReference>
<evidence type="ECO:0000259" key="6">
    <source>
        <dbReference type="Pfam" id="PF08240"/>
    </source>
</evidence>
<dbReference type="Gene3D" id="3.40.50.720">
    <property type="entry name" value="NAD(P)-binding Rossmann-like Domain"/>
    <property type="match status" value="1"/>
</dbReference>
<evidence type="ECO:0000313" key="8">
    <source>
        <dbReference type="Proteomes" id="UP000466864"/>
    </source>
</evidence>
<dbReference type="SUPFAM" id="SSF50129">
    <property type="entry name" value="GroES-like"/>
    <property type="match status" value="1"/>
</dbReference>
<dbReference type="SUPFAM" id="SSF51735">
    <property type="entry name" value="NAD(P)-binding Rossmann-fold domains"/>
    <property type="match status" value="1"/>
</dbReference>
<dbReference type="InterPro" id="IPR011032">
    <property type="entry name" value="GroES-like_sf"/>
</dbReference>
<dbReference type="Gene3D" id="3.90.180.10">
    <property type="entry name" value="Medium-chain alcohol dehydrogenases, catalytic domain"/>
    <property type="match status" value="1"/>
</dbReference>
<dbReference type="GO" id="GO:0008270">
    <property type="term" value="F:zinc ion binding"/>
    <property type="evidence" value="ECO:0007669"/>
    <property type="project" value="InterPro"/>
</dbReference>
<feature type="domain" description="Alcohol dehydrogenase-like C-terminal" evidence="5">
    <location>
        <begin position="175"/>
        <end position="303"/>
    </location>
</feature>
<dbReference type="InterPro" id="IPR013154">
    <property type="entry name" value="ADH-like_N"/>
</dbReference>
<keyword evidence="3" id="KW-0560">Oxidoreductase</keyword>
<comment type="caution">
    <text evidence="7">The sequence shown here is derived from an EMBL/GenBank/DDBJ whole genome shotgun (WGS) entry which is preliminary data.</text>
</comment>
<dbReference type="EMBL" id="VUMV01000005">
    <property type="protein sequence ID" value="MST82208.1"/>
    <property type="molecule type" value="Genomic_DNA"/>
</dbReference>
<dbReference type="InterPro" id="IPR050129">
    <property type="entry name" value="Zn_alcohol_dh"/>
</dbReference>
<keyword evidence="2 4" id="KW-0862">Zinc</keyword>
<dbReference type="AlphaFoldDB" id="A0A7X2TPN9"/>
<dbReference type="InterPro" id="IPR036291">
    <property type="entry name" value="NAD(P)-bd_dom_sf"/>
</dbReference>
<sequence length="342" mass="37977">MKEYILTEPYKIDVREMPIPEPGEGEVLIKISNVGICGSDIHLYNGTYSGPNSYPILFGHEWSGTVVKKGCKVTKVEVGDKVTGDCSRYCGHCVNCKRDKNLCKEIEKFGITIDGASSEYIVRDEKYIYKAPSDINMKLLALTEPISVARHLIVKMIRQTGTLREKKILIYGGGAIGQAALLILKHEFGCDDVYLSDLIPYRMELSEKFGGKKPEPEELKWTYENSYFNMYNKTPFDVVIETTGVAGVFANALNLVRPGGILGCVGMISSVEIPQKLIVTKAMTIIGSIGGTEEFDDVIRFIHSNEELVKNMVSHEVSCDNIPEAFEHASNPQDAMKVSIVF</sequence>
<organism evidence="7 8">
    <name type="scientific">Bilifractor porci</name>
    <dbReference type="NCBI Taxonomy" id="2606636"/>
    <lineage>
        <taxon>Bacteria</taxon>
        <taxon>Bacillati</taxon>
        <taxon>Bacillota</taxon>
        <taxon>Clostridia</taxon>
        <taxon>Lachnospirales</taxon>
        <taxon>Lachnospiraceae</taxon>
        <taxon>Bilifractor</taxon>
    </lineage>
</organism>
<dbReference type="Pfam" id="PF08240">
    <property type="entry name" value="ADH_N"/>
    <property type="match status" value="1"/>
</dbReference>
<comment type="similarity">
    <text evidence="4">Belongs to the zinc-containing alcohol dehydrogenase family.</text>
</comment>
<evidence type="ECO:0000313" key="7">
    <source>
        <dbReference type="EMBL" id="MST82208.1"/>
    </source>
</evidence>
<reference evidence="7 8" key="1">
    <citation type="submission" date="2019-08" db="EMBL/GenBank/DDBJ databases">
        <title>In-depth cultivation of the pig gut microbiome towards novel bacterial diversity and tailored functional studies.</title>
        <authorList>
            <person name="Wylensek D."/>
            <person name="Hitch T.C.A."/>
            <person name="Clavel T."/>
        </authorList>
    </citation>
    <scope>NUCLEOTIDE SEQUENCE [LARGE SCALE GENOMIC DNA]</scope>
    <source>
        <strain evidence="7 8">Oil+RF-744-WCA-WT-13</strain>
    </source>
</reference>
<evidence type="ECO:0000256" key="2">
    <source>
        <dbReference type="ARBA" id="ARBA00022833"/>
    </source>
</evidence>
<keyword evidence="8" id="KW-1185">Reference proteome</keyword>
<comment type="cofactor">
    <cofactor evidence="4">
        <name>Zn(2+)</name>
        <dbReference type="ChEBI" id="CHEBI:29105"/>
    </cofactor>
</comment>
<dbReference type="GO" id="GO:0016491">
    <property type="term" value="F:oxidoreductase activity"/>
    <property type="evidence" value="ECO:0007669"/>
    <property type="project" value="UniProtKB-KW"/>
</dbReference>
<protein>
    <submittedName>
        <fullName evidence="7">Alcohol dehydrogenase catalytic domain-containing protein</fullName>
    </submittedName>
</protein>
<gene>
    <name evidence="7" type="ORF">FYJ60_07755</name>
</gene>
<dbReference type="Proteomes" id="UP000466864">
    <property type="component" value="Unassembled WGS sequence"/>
</dbReference>